<keyword evidence="8" id="KW-0464">Manganese</keyword>
<evidence type="ECO:0000256" key="4">
    <source>
        <dbReference type="ARBA" id="ARBA00022723"/>
    </source>
</evidence>
<keyword evidence="4 8" id="KW-0479">Metal-binding</keyword>
<dbReference type="AlphaFoldDB" id="A0A401JZF1"/>
<dbReference type="Proteomes" id="UP000286806">
    <property type="component" value="Unassembled WGS sequence"/>
</dbReference>
<feature type="binding site" evidence="8">
    <location>
        <position position="78"/>
    </location>
    <ligand>
        <name>ATP</name>
        <dbReference type="ChEBI" id="CHEBI:30616"/>
    </ligand>
</feature>
<comment type="similarity">
    <text evidence="1 8">Belongs to the SELO family.</text>
</comment>
<protein>
    <recommendedName>
        <fullName evidence="8">Protein nucleotidyltransferase YdiU</fullName>
        <ecNumber evidence="8">2.7.7.-</ecNumber>
    </recommendedName>
    <alternativeName>
        <fullName evidence="8">Protein adenylyltransferase YdiU</fullName>
        <ecNumber evidence="8">2.7.7.108</ecNumber>
    </alternativeName>
    <alternativeName>
        <fullName evidence="8">Protein uridylyltransferase YdiU</fullName>
        <ecNumber evidence="8">2.7.7.-</ecNumber>
    </alternativeName>
</protein>
<comment type="function">
    <text evidence="8">Nucleotidyltransferase involved in the post-translational modification of proteins. It can catalyze the addition of adenosine monophosphate (AMP) or uridine monophosphate (UMP) to a protein, resulting in modifications known as AMPylation and UMPylation.</text>
</comment>
<dbReference type="InterPro" id="IPR003846">
    <property type="entry name" value="SelO"/>
</dbReference>
<feature type="binding site" evidence="8">
    <location>
        <position position="218"/>
    </location>
    <ligand>
        <name>Mg(2+)</name>
        <dbReference type="ChEBI" id="CHEBI:18420"/>
    </ligand>
</feature>
<comment type="catalytic activity">
    <reaction evidence="8">
        <text>L-threonyl-[protein] + ATP = 3-O-(5'-adenylyl)-L-threonyl-[protein] + diphosphate</text>
        <dbReference type="Rhea" id="RHEA:54292"/>
        <dbReference type="Rhea" id="RHEA-COMP:11060"/>
        <dbReference type="Rhea" id="RHEA-COMP:13847"/>
        <dbReference type="ChEBI" id="CHEBI:30013"/>
        <dbReference type="ChEBI" id="CHEBI:30616"/>
        <dbReference type="ChEBI" id="CHEBI:33019"/>
        <dbReference type="ChEBI" id="CHEBI:138113"/>
        <dbReference type="EC" id="2.7.7.108"/>
    </reaction>
</comment>
<keyword evidence="2 8" id="KW-0808">Transferase</keyword>
<dbReference type="Pfam" id="PF02696">
    <property type="entry name" value="SelO"/>
    <property type="match status" value="1"/>
</dbReference>
<comment type="catalytic activity">
    <reaction evidence="8">
        <text>L-seryl-[protein] + UTP = O-(5'-uridylyl)-L-seryl-[protein] + diphosphate</text>
        <dbReference type="Rhea" id="RHEA:64604"/>
        <dbReference type="Rhea" id="RHEA-COMP:9863"/>
        <dbReference type="Rhea" id="RHEA-COMP:16635"/>
        <dbReference type="ChEBI" id="CHEBI:29999"/>
        <dbReference type="ChEBI" id="CHEBI:33019"/>
        <dbReference type="ChEBI" id="CHEBI:46398"/>
        <dbReference type="ChEBI" id="CHEBI:156051"/>
    </reaction>
</comment>
<keyword evidence="7 8" id="KW-0460">Magnesium</keyword>
<keyword evidence="5 8" id="KW-0547">Nucleotide-binding</keyword>
<keyword evidence="3 8" id="KW-0548">Nucleotidyltransferase</keyword>
<organism evidence="9 10">
    <name type="scientific">Sulfuriferula multivorans</name>
    <dbReference type="NCBI Taxonomy" id="1559896"/>
    <lineage>
        <taxon>Bacteria</taxon>
        <taxon>Pseudomonadati</taxon>
        <taxon>Pseudomonadota</taxon>
        <taxon>Betaproteobacteria</taxon>
        <taxon>Nitrosomonadales</taxon>
        <taxon>Sulfuricellaceae</taxon>
        <taxon>Sulfuriferula</taxon>
    </lineage>
</organism>
<comment type="caution">
    <text evidence="9">The sequence shown here is derived from an EMBL/GenBank/DDBJ whole genome shotgun (WGS) entry which is preliminary data.</text>
</comment>
<feature type="binding site" evidence="8">
    <location>
        <position position="91"/>
    </location>
    <ligand>
        <name>ATP</name>
        <dbReference type="ChEBI" id="CHEBI:30616"/>
    </ligand>
</feature>
<feature type="binding site" evidence="8">
    <location>
        <position position="227"/>
    </location>
    <ligand>
        <name>ATP</name>
        <dbReference type="ChEBI" id="CHEBI:30616"/>
    </ligand>
</feature>
<evidence type="ECO:0000313" key="9">
    <source>
        <dbReference type="EMBL" id="GCB02004.1"/>
    </source>
</evidence>
<dbReference type="PANTHER" id="PTHR32057">
    <property type="entry name" value="PROTEIN ADENYLYLTRANSFERASE SELO, MITOCHONDRIAL"/>
    <property type="match status" value="1"/>
</dbReference>
<dbReference type="GO" id="GO:0030145">
    <property type="term" value="F:manganese ion binding"/>
    <property type="evidence" value="ECO:0007669"/>
    <property type="project" value="UniProtKB-UniRule"/>
</dbReference>
<dbReference type="GO" id="GO:0070733">
    <property type="term" value="F:AMPylase activity"/>
    <property type="evidence" value="ECO:0007669"/>
    <property type="project" value="UniProtKB-EC"/>
</dbReference>
<sequence>MSFNTDAAILIGLDPAQAQRPEAPAYLSGSAHIDGAQPIAALYAGHQFGYFVPQLGDGRAILLGEVQTSHGGWELQLKGAGLTPYSRNGDGRAVLRSSIREYLCSEAMHGLGIPTTRALSIVGSADEVYREQIETAAVVMRMAPSFVRFGSFEVFFSRGQPEAIRILADYVIARHFPELVDTPDKYPLFLRAVVLATARLMAQWQAVGFAHGVMNTDNMSILGLTLDYGPFGFLDAYDPGYICNHSDQGGRYAFDQQPDIGAWNLTRLAQALTPLMTVDAAKEALDIYPAAFATHYIDLMSAKLGIAAGKDSVPLITGVLDILHSNHVDYTMFWRALCDFDSSSGAANAALRDLFPDRAAFDSWAMDYRVRLQTENSTDTLRRNAMYRTNPKYILRNHLAEIAIRCACDDHDFSEVDRLLDLLRRPFDEQPENAVYASAPPDWASQISVSCSS</sequence>
<gene>
    <name evidence="8" type="primary">ydiU</name>
    <name evidence="8" type="synonym">selO</name>
    <name evidence="9" type="ORF">SFMTTN_2820</name>
</gene>
<accession>A0A401JZF1</accession>
<dbReference type="EC" id="2.7.7.108" evidence="8"/>
<dbReference type="EMBL" id="BGOW01000033">
    <property type="protein sequence ID" value="GCB02004.1"/>
    <property type="molecule type" value="Genomic_DNA"/>
</dbReference>
<comment type="catalytic activity">
    <reaction evidence="8">
        <text>L-tyrosyl-[protein] + ATP = O-(5'-adenylyl)-L-tyrosyl-[protein] + diphosphate</text>
        <dbReference type="Rhea" id="RHEA:54288"/>
        <dbReference type="Rhea" id="RHEA-COMP:10136"/>
        <dbReference type="Rhea" id="RHEA-COMP:13846"/>
        <dbReference type="ChEBI" id="CHEBI:30616"/>
        <dbReference type="ChEBI" id="CHEBI:33019"/>
        <dbReference type="ChEBI" id="CHEBI:46858"/>
        <dbReference type="ChEBI" id="CHEBI:83624"/>
        <dbReference type="EC" id="2.7.7.108"/>
    </reaction>
</comment>
<reference evidence="9 10" key="1">
    <citation type="journal article" date="2019" name="Front. Microbiol.">
        <title>Genomes of Neutrophilic Sulfur-Oxidizing Chemolithoautotrophs Representing 9 Proteobacterial Species From 8 Genera.</title>
        <authorList>
            <person name="Watanabe T."/>
            <person name="Kojima H."/>
            <person name="Umezawa K."/>
            <person name="Hori C."/>
            <person name="Takasuka T.E."/>
            <person name="Kato Y."/>
            <person name="Fukui M."/>
        </authorList>
    </citation>
    <scope>NUCLEOTIDE SEQUENCE [LARGE SCALE GENOMIC DNA]</scope>
    <source>
        <strain evidence="9 10">TTN</strain>
    </source>
</reference>
<comment type="catalytic activity">
    <reaction evidence="8">
        <text>L-histidyl-[protein] + UTP = N(tele)-(5'-uridylyl)-L-histidyl-[protein] + diphosphate</text>
        <dbReference type="Rhea" id="RHEA:83891"/>
        <dbReference type="Rhea" id="RHEA-COMP:9745"/>
        <dbReference type="Rhea" id="RHEA-COMP:20239"/>
        <dbReference type="ChEBI" id="CHEBI:29979"/>
        <dbReference type="ChEBI" id="CHEBI:33019"/>
        <dbReference type="ChEBI" id="CHEBI:46398"/>
        <dbReference type="ChEBI" id="CHEBI:233474"/>
    </reaction>
</comment>
<evidence type="ECO:0000256" key="7">
    <source>
        <dbReference type="ARBA" id="ARBA00022842"/>
    </source>
</evidence>
<feature type="binding site" evidence="8">
    <location>
        <position position="56"/>
    </location>
    <ligand>
        <name>ATP</name>
        <dbReference type="ChEBI" id="CHEBI:30616"/>
    </ligand>
</feature>
<evidence type="ECO:0000256" key="3">
    <source>
        <dbReference type="ARBA" id="ARBA00022695"/>
    </source>
</evidence>
<feature type="binding site" evidence="8">
    <location>
        <position position="59"/>
    </location>
    <ligand>
        <name>ATP</name>
        <dbReference type="ChEBI" id="CHEBI:30616"/>
    </ligand>
</feature>
<evidence type="ECO:0000256" key="6">
    <source>
        <dbReference type="ARBA" id="ARBA00022840"/>
    </source>
</evidence>
<dbReference type="HAMAP" id="MF_00692">
    <property type="entry name" value="SelO"/>
    <property type="match status" value="1"/>
</dbReference>
<comment type="cofactor">
    <cofactor evidence="8">
        <name>Mg(2+)</name>
        <dbReference type="ChEBI" id="CHEBI:18420"/>
    </cofactor>
    <cofactor evidence="8">
        <name>Mn(2+)</name>
        <dbReference type="ChEBI" id="CHEBI:29035"/>
    </cofactor>
</comment>
<proteinExistence type="inferred from homology"/>
<dbReference type="GO" id="GO:0000287">
    <property type="term" value="F:magnesium ion binding"/>
    <property type="evidence" value="ECO:0007669"/>
    <property type="project" value="UniProtKB-UniRule"/>
</dbReference>
<feature type="binding site" evidence="8">
    <location>
        <position position="227"/>
    </location>
    <ligand>
        <name>Mg(2+)</name>
        <dbReference type="ChEBI" id="CHEBI:18420"/>
    </ligand>
</feature>
<keyword evidence="6 8" id="KW-0067">ATP-binding</keyword>
<dbReference type="EC" id="2.7.7.-" evidence="8"/>
<evidence type="ECO:0000256" key="2">
    <source>
        <dbReference type="ARBA" id="ARBA00022679"/>
    </source>
</evidence>
<dbReference type="GO" id="GO:0005524">
    <property type="term" value="F:ATP binding"/>
    <property type="evidence" value="ECO:0007669"/>
    <property type="project" value="UniProtKB-UniRule"/>
</dbReference>
<evidence type="ECO:0000256" key="1">
    <source>
        <dbReference type="ARBA" id="ARBA00009747"/>
    </source>
</evidence>
<evidence type="ECO:0000313" key="10">
    <source>
        <dbReference type="Proteomes" id="UP000286806"/>
    </source>
</evidence>
<comment type="catalytic activity">
    <reaction evidence="8">
        <text>L-tyrosyl-[protein] + UTP = O-(5'-uridylyl)-L-tyrosyl-[protein] + diphosphate</text>
        <dbReference type="Rhea" id="RHEA:83887"/>
        <dbReference type="Rhea" id="RHEA-COMP:10136"/>
        <dbReference type="Rhea" id="RHEA-COMP:20238"/>
        <dbReference type="ChEBI" id="CHEBI:33019"/>
        <dbReference type="ChEBI" id="CHEBI:46398"/>
        <dbReference type="ChEBI" id="CHEBI:46858"/>
        <dbReference type="ChEBI" id="CHEBI:90602"/>
    </reaction>
</comment>
<feature type="active site" description="Proton acceptor" evidence="8">
    <location>
        <position position="217"/>
    </location>
</feature>
<dbReference type="NCBIfam" id="NF000658">
    <property type="entry name" value="PRK00029.1"/>
    <property type="match status" value="1"/>
</dbReference>
<feature type="binding site" evidence="8">
    <location>
        <position position="58"/>
    </location>
    <ligand>
        <name>ATP</name>
        <dbReference type="ChEBI" id="CHEBI:30616"/>
    </ligand>
</feature>
<feature type="binding site" evidence="8">
    <location>
        <position position="148"/>
    </location>
    <ligand>
        <name>ATP</name>
        <dbReference type="ChEBI" id="CHEBI:30616"/>
    </ligand>
</feature>
<name>A0A401JZF1_9PROT</name>
<feature type="binding site" evidence="8">
    <location>
        <position position="141"/>
    </location>
    <ligand>
        <name>ATP</name>
        <dbReference type="ChEBI" id="CHEBI:30616"/>
    </ligand>
</feature>
<evidence type="ECO:0000256" key="8">
    <source>
        <dbReference type="HAMAP-Rule" id="MF_00692"/>
    </source>
</evidence>
<keyword evidence="10" id="KW-1185">Reference proteome</keyword>
<comment type="catalytic activity">
    <reaction evidence="8">
        <text>L-seryl-[protein] + ATP = 3-O-(5'-adenylyl)-L-seryl-[protein] + diphosphate</text>
        <dbReference type="Rhea" id="RHEA:58120"/>
        <dbReference type="Rhea" id="RHEA-COMP:9863"/>
        <dbReference type="Rhea" id="RHEA-COMP:15073"/>
        <dbReference type="ChEBI" id="CHEBI:29999"/>
        <dbReference type="ChEBI" id="CHEBI:30616"/>
        <dbReference type="ChEBI" id="CHEBI:33019"/>
        <dbReference type="ChEBI" id="CHEBI:142516"/>
        <dbReference type="EC" id="2.7.7.108"/>
    </reaction>
</comment>
<evidence type="ECO:0000256" key="5">
    <source>
        <dbReference type="ARBA" id="ARBA00022741"/>
    </source>
</evidence>
<feature type="binding site" evidence="8">
    <location>
        <position position="90"/>
    </location>
    <ligand>
        <name>ATP</name>
        <dbReference type="ChEBI" id="CHEBI:30616"/>
    </ligand>
</feature>
<dbReference type="PANTHER" id="PTHR32057:SF14">
    <property type="entry name" value="PROTEIN ADENYLYLTRANSFERASE SELO, MITOCHONDRIAL"/>
    <property type="match status" value="1"/>
</dbReference>